<reference evidence="5 6" key="1">
    <citation type="journal article" date="2013" name="Genome Biol. Evol.">
        <title>Genome evolution and phylogenomic analysis of candidatus kinetoplastibacterium, the betaproteobacterial endosymbionts of strigomonas and angomonas.</title>
        <authorList>
            <person name="Alves J.M."/>
            <person name="Serrano M.G."/>
            <person name="Maia da Silva F."/>
            <person name="Voegtly L.J."/>
            <person name="Matveyev A.V."/>
            <person name="Teixeira M.M."/>
            <person name="Camargo E.P."/>
            <person name="Buck G.A."/>
        </authorList>
    </citation>
    <scope>NUCLEOTIDE SEQUENCE [LARGE SCALE GENOMIC DNA]</scope>
    <source>
        <strain evidence="5 6">TCC219</strain>
    </source>
</reference>
<dbReference type="Proteomes" id="UP000011658">
    <property type="component" value="Chromosome"/>
</dbReference>
<dbReference type="RefSeq" id="WP_015389886.1">
    <property type="nucleotide sequence ID" value="NC_020284.1"/>
</dbReference>
<keyword evidence="2 4" id="KW-0479">Metal-binding</keyword>
<dbReference type="HOGENOM" id="CLU_080880_3_0_4"/>
<accession>M1LV30</accession>
<dbReference type="PANTHER" id="PTHR16821:SF2">
    <property type="entry name" value="FRATAXIN, MITOCHONDRIAL"/>
    <property type="match status" value="1"/>
</dbReference>
<dbReference type="AlphaFoldDB" id="M1LV30"/>
<evidence type="ECO:0000256" key="4">
    <source>
        <dbReference type="HAMAP-Rule" id="MF_00142"/>
    </source>
</evidence>
<dbReference type="PANTHER" id="PTHR16821">
    <property type="entry name" value="FRATAXIN"/>
    <property type="match status" value="1"/>
</dbReference>
<dbReference type="OrthoDB" id="285675at2"/>
<comment type="similarity">
    <text evidence="1 4">Belongs to the frataxin family.</text>
</comment>
<dbReference type="STRING" id="1208921.ST1E_0157"/>
<keyword evidence="3 4" id="KW-0408">Iron</keyword>
<dbReference type="GO" id="GO:0005737">
    <property type="term" value="C:cytoplasm"/>
    <property type="evidence" value="ECO:0007669"/>
    <property type="project" value="UniProtKB-ARBA"/>
</dbReference>
<evidence type="ECO:0000313" key="6">
    <source>
        <dbReference type="Proteomes" id="UP000011658"/>
    </source>
</evidence>
<dbReference type="InterPro" id="IPR036524">
    <property type="entry name" value="Frataxin/CyaY_sf"/>
</dbReference>
<evidence type="ECO:0000256" key="2">
    <source>
        <dbReference type="ARBA" id="ARBA00022723"/>
    </source>
</evidence>
<sequence>MKDSDFSILIDKLLEDVEDKINDLFSSEVDTAKNGNVLSIRFDNGRSMVINSQNSIQELWFAVSNIGGFHYKYDNGRWIDNRNGLDFYDLLSKCCSDVIGRKVVLKF</sequence>
<dbReference type="SUPFAM" id="SSF55387">
    <property type="entry name" value="Frataxin/Nqo15-like"/>
    <property type="match status" value="1"/>
</dbReference>
<protein>
    <recommendedName>
        <fullName evidence="4">Iron-sulfur cluster assembly protein CyaY</fullName>
    </recommendedName>
</protein>
<dbReference type="Gene3D" id="3.30.920.10">
    <property type="entry name" value="Frataxin/CyaY"/>
    <property type="match status" value="1"/>
</dbReference>
<dbReference type="HAMAP" id="MF_00142">
    <property type="entry name" value="CyaY"/>
    <property type="match status" value="1"/>
</dbReference>
<dbReference type="GO" id="GO:0016226">
    <property type="term" value="P:iron-sulfur cluster assembly"/>
    <property type="evidence" value="ECO:0007669"/>
    <property type="project" value="UniProtKB-UniRule"/>
</dbReference>
<dbReference type="SMART" id="SM01219">
    <property type="entry name" value="Frataxin_Cyay"/>
    <property type="match status" value="1"/>
</dbReference>
<dbReference type="InterPro" id="IPR047584">
    <property type="entry name" value="CyaY"/>
</dbReference>
<keyword evidence="6" id="KW-1185">Reference proteome</keyword>
<evidence type="ECO:0000256" key="3">
    <source>
        <dbReference type="ARBA" id="ARBA00023004"/>
    </source>
</evidence>
<dbReference type="PATRIC" id="fig|1208921.3.peg.695"/>
<dbReference type="KEGG" id="kga:ST1E_0157"/>
<dbReference type="PROSITE" id="PS50810">
    <property type="entry name" value="FRATAXIN_2"/>
    <property type="match status" value="1"/>
</dbReference>
<dbReference type="GO" id="GO:0008199">
    <property type="term" value="F:ferric iron binding"/>
    <property type="evidence" value="ECO:0007669"/>
    <property type="project" value="InterPro"/>
</dbReference>
<dbReference type="InterPro" id="IPR002908">
    <property type="entry name" value="Frataxin/CyaY"/>
</dbReference>
<organism evidence="5 6">
    <name type="scientific">Candidatus Kinetoplastidibacterium galati TCC219</name>
    <dbReference type="NCBI Taxonomy" id="1208921"/>
    <lineage>
        <taxon>Bacteria</taxon>
        <taxon>Pseudomonadati</taxon>
        <taxon>Pseudomonadota</taxon>
        <taxon>Betaproteobacteria</taxon>
        <taxon>Candidatus Kinetoplastidibacterium</taxon>
    </lineage>
</organism>
<dbReference type="EMBL" id="CP003806">
    <property type="protein sequence ID" value="AGF49402.1"/>
    <property type="molecule type" value="Genomic_DNA"/>
</dbReference>
<gene>
    <name evidence="4" type="primary">cyaY</name>
    <name evidence="5" type="ORF">ST1E_0157</name>
</gene>
<evidence type="ECO:0000256" key="1">
    <source>
        <dbReference type="ARBA" id="ARBA00008183"/>
    </source>
</evidence>
<dbReference type="NCBIfam" id="TIGR03421">
    <property type="entry name" value="FeS_CyaY"/>
    <property type="match status" value="1"/>
</dbReference>
<comment type="function">
    <text evidence="4">Involved in iron-sulfur (Fe-S) cluster assembly. May act as a regulator of Fe-S biogenesis.</text>
</comment>
<dbReference type="Pfam" id="PF01491">
    <property type="entry name" value="Frataxin_Cyay"/>
    <property type="match status" value="1"/>
</dbReference>
<evidence type="ECO:0000313" key="5">
    <source>
        <dbReference type="EMBL" id="AGF49402.1"/>
    </source>
</evidence>
<dbReference type="eggNOG" id="COG1965">
    <property type="taxonomic scope" value="Bacteria"/>
</dbReference>
<name>M1LV30_9PROT</name>
<proteinExistence type="inferred from homology"/>